<protein>
    <submittedName>
        <fullName evidence="3">Uncharacterized protein</fullName>
    </submittedName>
</protein>
<feature type="compositionally biased region" description="Low complexity" evidence="2">
    <location>
        <begin position="342"/>
        <end position="356"/>
    </location>
</feature>
<feature type="compositionally biased region" description="Pro residues" evidence="2">
    <location>
        <begin position="404"/>
        <end position="417"/>
    </location>
</feature>
<dbReference type="RefSeq" id="XP_002844405.1">
    <property type="nucleotide sequence ID" value="XM_002844359.1"/>
</dbReference>
<feature type="compositionally biased region" description="Polar residues" evidence="2">
    <location>
        <begin position="420"/>
        <end position="430"/>
    </location>
</feature>
<sequence>MDVNITRRIDNTTKSYWSKGCLQGHPGQRVSVAASEDITLAASPPTQRMERWVNRPPCRKRQGGTLHARIDASAKLALRRHLHTAEDGVRTMIPQGIQSQQVGGSWTTSDLSSGRILSPFSLPTHPPRRRENVVQPPALTTSLSGLQFPGPPGLPSAGGLSFTPVSMTSPYLSSGMLSGVTATTSPMAISARPRSFNSRYNPQEWGPISGGTSPVAATGMVHQASASSTSVTASPPPPPYSPPRATFRGQRPQSPQVGYPVASSPSPISAPIQQAAPSQSRQRESPGYHYSVPRPGPSPVSSHELEQSHPDRRASFMPSRSTHPQPSVNDGSSRLQSHYGVGSVIGSTEPSSSGSSQTVLQSVPPASRRAVSTGDIPQNRRSNRASTQVDGHSSSRVSRWEPGMPLPPPPPGPPPANAPRRTSFSAQSAVERNGSSQSREERLRSGSGSGSSSIEPSLPTIPATPLGWVPDQVNASAVPGRTSASPHAQQRSVPASPSLSNAVPNPRHDAPTQPAPSSTRAPSQKGIRERRIQSRHNRTESGAAGQESKDESNDMSWPTDLVLNSPTSGGLVRRRTHTRATPRSARSNPGEEPLHSAKSASSPFSNKINSISSPYSATPRLQTFPHEPLANRGQTPPFSPGREQKSPMQQPESLNLPPKALPTPPPAQQQDAALLGLEPRSAGSDRPISHLLHLPVDVSPLEAQPLVPSRIPSRRPSPKAAPYTPIDGKFIQDAERRYHEYLRKESEATNATDALQVFCGFIIAESGIRRQQYGSDWGDLTFDPKTVVDKLFDLTRNPLKAEARDRSVGPSEPPQTPCRTTPKRRPSVIESGIGNGYKPALSPIASMSMSNEESSRGRAPSRWWESQTGSDSGDAGGKVSRTKRETKYMGLPREMREAMQMDHLTPTQTAYDQQYSGEQNSFANYGPDEYPPEKVSWNEPDTPRPPGPSRTLSAINREARKLDISRLVTLPPPYPRHYPGVNNNHPDMAFYRTTVRTISDLSEVHTTKASYEKKIKALREKHQKESQEELRGFRARVNQGIETGAISYAEAADAEAGRQAQADEKERDIVQSEFDMYQVDVLEPMQSILKDRIKIATACIDELRGKLFDSAQHQTPDQTQEEGDEEPELVEKLTQLKWLFEGRENLFREEYDILSERNEHFRAVVSLPYRQANNTEKLTETDNFFIRDAQDRKLAFVAGTLKRFETFMDVIEANVSRGVETQLSAFWDIAPPIVTILQEIPQSLEGFSVRIPQKEYDENPSYYQFPLQYLYSLVTHAGKSTYQFIESQTNLLCLLHEIKFGLMNANCKFMEVQRIISGEAEEDVRLEMHESRSEEERILTLDLKEKVGMVEGQWAEALGQQLDGVKERVRHRLASEGGWEEMEQMEQT</sequence>
<dbReference type="STRING" id="554155.C5FUG6"/>
<feature type="compositionally biased region" description="Polar residues" evidence="2">
    <location>
        <begin position="375"/>
        <end position="397"/>
    </location>
</feature>
<evidence type="ECO:0000256" key="2">
    <source>
        <dbReference type="SAM" id="MobiDB-lite"/>
    </source>
</evidence>
<dbReference type="EMBL" id="DS995706">
    <property type="protein sequence ID" value="EEQ33550.1"/>
    <property type="molecule type" value="Genomic_DNA"/>
</dbReference>
<dbReference type="GeneID" id="9227285"/>
<keyword evidence="1" id="KW-0175">Coiled coil</keyword>
<feature type="compositionally biased region" description="Polar residues" evidence="2">
    <location>
        <begin position="482"/>
        <end position="503"/>
    </location>
</feature>
<feature type="region of interest" description="Disordered" evidence="2">
    <location>
        <begin position="194"/>
        <end position="670"/>
    </location>
</feature>
<proteinExistence type="predicted"/>
<feature type="compositionally biased region" description="Low complexity" evidence="2">
    <location>
        <begin position="262"/>
        <end position="280"/>
    </location>
</feature>
<feature type="compositionally biased region" description="Basic and acidic residues" evidence="2">
    <location>
        <begin position="303"/>
        <end position="314"/>
    </location>
</feature>
<dbReference type="Proteomes" id="UP000002035">
    <property type="component" value="Unassembled WGS sequence"/>
</dbReference>
<reference evidence="4" key="1">
    <citation type="journal article" date="2012" name="MBio">
        <title>Comparative genome analysis of Trichophyton rubrum and related dermatophytes reveals candidate genes involved in infection.</title>
        <authorList>
            <person name="Martinez D.A."/>
            <person name="Oliver B.G."/>
            <person name="Graeser Y."/>
            <person name="Goldberg J.M."/>
            <person name="Li W."/>
            <person name="Martinez-Rossi N.M."/>
            <person name="Monod M."/>
            <person name="Shelest E."/>
            <person name="Barton R.C."/>
            <person name="Birch E."/>
            <person name="Brakhage A.A."/>
            <person name="Chen Z."/>
            <person name="Gurr S.J."/>
            <person name="Heiman D."/>
            <person name="Heitman J."/>
            <person name="Kosti I."/>
            <person name="Rossi A."/>
            <person name="Saif S."/>
            <person name="Samalova M."/>
            <person name="Saunders C.W."/>
            <person name="Shea T."/>
            <person name="Summerbell R.C."/>
            <person name="Xu J."/>
            <person name="Young S."/>
            <person name="Zeng Q."/>
            <person name="Birren B.W."/>
            <person name="Cuomo C.A."/>
            <person name="White T.C."/>
        </authorList>
    </citation>
    <scope>NUCLEOTIDE SEQUENCE [LARGE SCALE GENOMIC DNA]</scope>
    <source>
        <strain evidence="4">ATCC MYA-4605 / CBS 113480</strain>
    </source>
</reference>
<accession>C5FUG6</accession>
<evidence type="ECO:0000256" key="1">
    <source>
        <dbReference type="SAM" id="Coils"/>
    </source>
</evidence>
<dbReference type="eggNOG" id="ENOG502QURU">
    <property type="taxonomic scope" value="Eukaryota"/>
</dbReference>
<feature type="compositionally biased region" description="Low complexity" evidence="2">
    <location>
        <begin position="224"/>
        <end position="233"/>
    </location>
</feature>
<name>C5FUG6_ARTOC</name>
<dbReference type="HOGENOM" id="CLU_002370_0_1_1"/>
<dbReference type="VEuPathDB" id="FungiDB:MCYG_06369"/>
<feature type="compositionally biased region" description="Polar residues" evidence="2">
    <location>
        <begin position="318"/>
        <end position="336"/>
    </location>
</feature>
<dbReference type="OrthoDB" id="5367052at2759"/>
<gene>
    <name evidence="3" type="ORF">MCYG_06369</name>
</gene>
<keyword evidence="4" id="KW-1185">Reference proteome</keyword>
<evidence type="ECO:0000313" key="4">
    <source>
        <dbReference type="Proteomes" id="UP000002035"/>
    </source>
</evidence>
<feature type="compositionally biased region" description="Polar residues" evidence="2">
    <location>
        <begin position="598"/>
        <end position="621"/>
    </location>
</feature>
<feature type="region of interest" description="Disordered" evidence="2">
    <location>
        <begin position="801"/>
        <end position="888"/>
    </location>
</feature>
<dbReference type="OMA" id="KYMGVPR"/>
<feature type="coiled-coil region" evidence="1">
    <location>
        <begin position="1001"/>
        <end position="1028"/>
    </location>
</feature>
<evidence type="ECO:0000313" key="3">
    <source>
        <dbReference type="EMBL" id="EEQ33550.1"/>
    </source>
</evidence>
<organism evidence="3 4">
    <name type="scientific">Arthroderma otae (strain ATCC MYA-4605 / CBS 113480)</name>
    <name type="common">Microsporum canis</name>
    <dbReference type="NCBI Taxonomy" id="554155"/>
    <lineage>
        <taxon>Eukaryota</taxon>
        <taxon>Fungi</taxon>
        <taxon>Dikarya</taxon>
        <taxon>Ascomycota</taxon>
        <taxon>Pezizomycotina</taxon>
        <taxon>Eurotiomycetes</taxon>
        <taxon>Eurotiomycetidae</taxon>
        <taxon>Onygenales</taxon>
        <taxon>Arthrodermataceae</taxon>
        <taxon>Microsporum</taxon>
    </lineage>
</organism>
<feature type="region of interest" description="Disordered" evidence="2">
    <location>
        <begin position="918"/>
        <end position="950"/>
    </location>
</feature>